<feature type="transmembrane region" description="Helical" evidence="3">
    <location>
        <begin position="71"/>
        <end position="91"/>
    </location>
</feature>
<gene>
    <name evidence="4" type="ORF">C7S10_01535</name>
</gene>
<evidence type="ECO:0000256" key="1">
    <source>
        <dbReference type="SAM" id="Coils"/>
    </source>
</evidence>
<evidence type="ECO:0000313" key="4">
    <source>
        <dbReference type="EMBL" id="PUA82459.1"/>
    </source>
</evidence>
<comment type="caution">
    <text evidence="4">The sequence shown here is derived from an EMBL/GenBank/DDBJ whole genome shotgun (WGS) entry which is preliminary data.</text>
</comment>
<sequence length="460" mass="48984">MSEDTTAADCAASLRTMAADQRFEKRSADLSSLATDIERPEGDEWAGVDLFSAFPADTGTASSHPNWVERLLGIASGVSVFLPVAWTWWSFRDATRAYETMLATGDEADGTSFLSLWATGFDDNLTGRHMLVPMAGISLSLILLAIAFLVLHRMSAEVNVRREESLAKAARHELVSTLTQAQRIMNKRRADHPQRIEGIIKSSMQKLQLAHDATRGAVVDLTTSSKQVTKDMTKLVKSAREAGEESRRLTASAAEAGAALQQSAEDTRVSVSSAIASLESSIETSMQSTRTSLTTASDSMRSSIESSMESARASLESAGASMSTSVQGSLSQFQSSMGDRLRDFSAQAISALESASGQLNTSVAQIGTSSESNAASARALIEQIEALAADRATSSEEFTRAVTEIRATLESLEEALTSHESTMQGQASELTGARDAAERMLRILTPNGVGSVPAAVAAER</sequence>
<feature type="coiled-coil region" evidence="1">
    <location>
        <begin position="395"/>
        <end position="429"/>
    </location>
</feature>
<organism evidence="4 5">
    <name type="scientific">Nocardioides currus</name>
    <dbReference type="NCBI Taxonomy" id="2133958"/>
    <lineage>
        <taxon>Bacteria</taxon>
        <taxon>Bacillati</taxon>
        <taxon>Actinomycetota</taxon>
        <taxon>Actinomycetes</taxon>
        <taxon>Propionibacteriales</taxon>
        <taxon>Nocardioidaceae</taxon>
        <taxon>Nocardioides</taxon>
    </lineage>
</organism>
<dbReference type="AlphaFoldDB" id="A0A2R7Z2S2"/>
<dbReference type="RefSeq" id="WP_108342646.1">
    <property type="nucleotide sequence ID" value="NZ_PYXZ01000001.1"/>
</dbReference>
<feature type="transmembrane region" description="Helical" evidence="3">
    <location>
        <begin position="130"/>
        <end position="151"/>
    </location>
</feature>
<accession>A0A2R7Z2S2</accession>
<proteinExistence type="predicted"/>
<reference evidence="4 5" key="1">
    <citation type="submission" date="2018-03" db="EMBL/GenBank/DDBJ databases">
        <authorList>
            <person name="Keele B.F."/>
        </authorList>
    </citation>
    <scope>NUCLEOTIDE SEQUENCE [LARGE SCALE GENOMIC DNA]</scope>
    <source>
        <strain evidence="4 5">IB-3</strain>
    </source>
</reference>
<dbReference type="Proteomes" id="UP000244867">
    <property type="component" value="Unassembled WGS sequence"/>
</dbReference>
<feature type="compositionally biased region" description="Low complexity" evidence="2">
    <location>
        <begin position="297"/>
        <end position="314"/>
    </location>
</feature>
<dbReference type="Gene3D" id="1.20.5.1230">
    <property type="entry name" value="Apolipoprotein A-I"/>
    <property type="match status" value="1"/>
</dbReference>
<evidence type="ECO:0000256" key="3">
    <source>
        <dbReference type="SAM" id="Phobius"/>
    </source>
</evidence>
<evidence type="ECO:0000256" key="2">
    <source>
        <dbReference type="SAM" id="MobiDB-lite"/>
    </source>
</evidence>
<name>A0A2R7Z2S2_9ACTN</name>
<keyword evidence="5" id="KW-1185">Reference proteome</keyword>
<dbReference type="EMBL" id="PYXZ01000001">
    <property type="protein sequence ID" value="PUA82459.1"/>
    <property type="molecule type" value="Genomic_DNA"/>
</dbReference>
<evidence type="ECO:0000313" key="5">
    <source>
        <dbReference type="Proteomes" id="UP000244867"/>
    </source>
</evidence>
<feature type="region of interest" description="Disordered" evidence="2">
    <location>
        <begin position="280"/>
        <end position="319"/>
    </location>
</feature>
<protein>
    <submittedName>
        <fullName evidence="4">Uncharacterized protein</fullName>
    </submittedName>
</protein>
<dbReference type="OrthoDB" id="3435720at2"/>
<feature type="compositionally biased region" description="Polar residues" evidence="2">
    <location>
        <begin position="286"/>
        <end position="296"/>
    </location>
</feature>
<keyword evidence="3" id="KW-0812">Transmembrane</keyword>
<dbReference type="SUPFAM" id="SSF58113">
    <property type="entry name" value="Apolipoprotein A-I"/>
    <property type="match status" value="1"/>
</dbReference>
<keyword evidence="1" id="KW-0175">Coiled coil</keyword>
<keyword evidence="3" id="KW-1133">Transmembrane helix</keyword>
<keyword evidence="3" id="KW-0472">Membrane</keyword>